<evidence type="ECO:0000259" key="1">
    <source>
        <dbReference type="Pfam" id="PF00168"/>
    </source>
</evidence>
<evidence type="ECO:0000313" key="3">
    <source>
        <dbReference type="Proteomes" id="UP000243686"/>
    </source>
</evidence>
<dbReference type="EMBL" id="KV891787">
    <property type="protein sequence ID" value="OON22394.1"/>
    <property type="molecule type" value="Genomic_DNA"/>
</dbReference>
<dbReference type="Gene3D" id="2.60.40.150">
    <property type="entry name" value="C2 domain"/>
    <property type="match status" value="1"/>
</dbReference>
<reference evidence="2 3" key="1">
    <citation type="submission" date="2015-03" db="EMBL/GenBank/DDBJ databases">
        <title>Draft genome of the nematode, Opisthorchis viverrini.</title>
        <authorList>
            <person name="Mitreva M."/>
        </authorList>
    </citation>
    <scope>NUCLEOTIDE SEQUENCE [LARGE SCALE GENOMIC DNA]</scope>
    <source>
        <strain evidence="2">Khon Kaen</strain>
    </source>
</reference>
<dbReference type="Pfam" id="PF00168">
    <property type="entry name" value="C2"/>
    <property type="match status" value="1"/>
</dbReference>
<evidence type="ECO:0000313" key="2">
    <source>
        <dbReference type="EMBL" id="OON22394.1"/>
    </source>
</evidence>
<dbReference type="Proteomes" id="UP000243686">
    <property type="component" value="Unassembled WGS sequence"/>
</dbReference>
<sequence length="118" mass="13378">MSLGIMLCVMELAVRYKSVIAYPANRGITNEDLSKRLSIEVWDWDRTSRNDFMGSFSFGVSEVMNEPVSTWFKLLNQEEGEFYALPCIDEAGEAIAELKKKMESLSLSWVAVDILIMA</sequence>
<protein>
    <recommendedName>
        <fullName evidence="1">C2 domain-containing protein</fullName>
    </recommendedName>
</protein>
<keyword evidence="3" id="KW-1185">Reference proteome</keyword>
<feature type="domain" description="C2" evidence="1">
    <location>
        <begin position="32"/>
        <end position="74"/>
    </location>
</feature>
<dbReference type="InterPro" id="IPR035892">
    <property type="entry name" value="C2_domain_sf"/>
</dbReference>
<gene>
    <name evidence="2" type="ORF">X801_01705</name>
</gene>
<dbReference type="AlphaFoldDB" id="A0A1S8X6N6"/>
<name>A0A1S8X6N6_OPIVI</name>
<dbReference type="SUPFAM" id="SSF49562">
    <property type="entry name" value="C2 domain (Calcium/lipid-binding domain, CaLB)"/>
    <property type="match status" value="1"/>
</dbReference>
<organism evidence="2 3">
    <name type="scientific">Opisthorchis viverrini</name>
    <name type="common">Southeast Asian liver fluke</name>
    <dbReference type="NCBI Taxonomy" id="6198"/>
    <lineage>
        <taxon>Eukaryota</taxon>
        <taxon>Metazoa</taxon>
        <taxon>Spiralia</taxon>
        <taxon>Lophotrochozoa</taxon>
        <taxon>Platyhelminthes</taxon>
        <taxon>Trematoda</taxon>
        <taxon>Digenea</taxon>
        <taxon>Opisthorchiida</taxon>
        <taxon>Opisthorchiata</taxon>
        <taxon>Opisthorchiidae</taxon>
        <taxon>Opisthorchis</taxon>
    </lineage>
</organism>
<dbReference type="InterPro" id="IPR000008">
    <property type="entry name" value="C2_dom"/>
</dbReference>
<proteinExistence type="predicted"/>
<accession>A0A1S8X6N6</accession>